<evidence type="ECO:0000259" key="2">
    <source>
        <dbReference type="Pfam" id="PF01979"/>
    </source>
</evidence>
<dbReference type="OrthoDB" id="3189065at2"/>
<dbReference type="GO" id="GO:0016810">
    <property type="term" value="F:hydrolase activity, acting on carbon-nitrogen (but not peptide) bonds"/>
    <property type="evidence" value="ECO:0007669"/>
    <property type="project" value="InterPro"/>
</dbReference>
<name>A0A1G9DED8_9ACTN</name>
<dbReference type="Gene3D" id="2.30.40.10">
    <property type="entry name" value="Urease, subunit C, domain 1"/>
    <property type="match status" value="1"/>
</dbReference>
<keyword evidence="4" id="KW-1185">Reference proteome</keyword>
<dbReference type="RefSeq" id="WP_090940755.1">
    <property type="nucleotide sequence ID" value="NZ_FNDJ01000017.1"/>
</dbReference>
<dbReference type="Gene3D" id="3.20.20.140">
    <property type="entry name" value="Metal-dependent hydrolases"/>
    <property type="match status" value="1"/>
</dbReference>
<dbReference type="PANTHER" id="PTHR43794">
    <property type="entry name" value="AMINOHYDROLASE SSNA-RELATED"/>
    <property type="match status" value="1"/>
</dbReference>
<reference evidence="3 4" key="1">
    <citation type="submission" date="2016-10" db="EMBL/GenBank/DDBJ databases">
        <authorList>
            <person name="de Groot N.N."/>
        </authorList>
    </citation>
    <scope>NUCLEOTIDE SEQUENCE [LARGE SCALE GENOMIC DNA]</scope>
    <source>
        <strain evidence="3 4">CGMCC 4.6533</strain>
    </source>
</reference>
<organism evidence="3 4">
    <name type="scientific">Nonomuraea jiangxiensis</name>
    <dbReference type="NCBI Taxonomy" id="633440"/>
    <lineage>
        <taxon>Bacteria</taxon>
        <taxon>Bacillati</taxon>
        <taxon>Actinomycetota</taxon>
        <taxon>Actinomycetes</taxon>
        <taxon>Streptosporangiales</taxon>
        <taxon>Streptosporangiaceae</taxon>
        <taxon>Nonomuraea</taxon>
    </lineage>
</organism>
<proteinExistence type="predicted"/>
<feature type="domain" description="Amidohydrolase-related" evidence="2">
    <location>
        <begin position="65"/>
        <end position="417"/>
    </location>
</feature>
<dbReference type="SUPFAM" id="SSF51556">
    <property type="entry name" value="Metallo-dependent hydrolases"/>
    <property type="match status" value="1"/>
</dbReference>
<keyword evidence="1" id="KW-0378">Hydrolase</keyword>
<dbReference type="Pfam" id="PF01979">
    <property type="entry name" value="Amidohydro_1"/>
    <property type="match status" value="1"/>
</dbReference>
<evidence type="ECO:0000313" key="4">
    <source>
        <dbReference type="Proteomes" id="UP000199202"/>
    </source>
</evidence>
<dbReference type="PANTHER" id="PTHR43794:SF11">
    <property type="entry name" value="AMIDOHYDROLASE-RELATED DOMAIN-CONTAINING PROTEIN"/>
    <property type="match status" value="1"/>
</dbReference>
<gene>
    <name evidence="3" type="ORF">SAMN05421869_117109</name>
</gene>
<protein>
    <submittedName>
        <fullName evidence="3">Cytosine/adenosine deaminase</fullName>
    </submittedName>
</protein>
<dbReference type="InterPro" id="IPR011059">
    <property type="entry name" value="Metal-dep_hydrolase_composite"/>
</dbReference>
<dbReference type="InterPro" id="IPR032466">
    <property type="entry name" value="Metal_Hydrolase"/>
</dbReference>
<dbReference type="InterPro" id="IPR050287">
    <property type="entry name" value="MTA/SAH_deaminase"/>
</dbReference>
<dbReference type="STRING" id="633440.SAMN05421869_117109"/>
<evidence type="ECO:0000256" key="1">
    <source>
        <dbReference type="ARBA" id="ARBA00022801"/>
    </source>
</evidence>
<dbReference type="InterPro" id="IPR006680">
    <property type="entry name" value="Amidohydro-rel"/>
</dbReference>
<dbReference type="SUPFAM" id="SSF51338">
    <property type="entry name" value="Composite domain of metallo-dependent hydrolases"/>
    <property type="match status" value="2"/>
</dbReference>
<dbReference type="Proteomes" id="UP000199202">
    <property type="component" value="Unassembled WGS sequence"/>
</dbReference>
<evidence type="ECO:0000313" key="3">
    <source>
        <dbReference type="EMBL" id="SDK62225.1"/>
    </source>
</evidence>
<dbReference type="AlphaFoldDB" id="A0A1G9DED8"/>
<accession>A0A1G9DED8</accession>
<sequence>MNEFEAGRPVLLRGGTVLPIGGSPTDARRVLPRADVLVVGDRIAAVGPGLEAPPDAVEIDASGGIVMPGMIDTHRHMWQTALRGYGADWTLTQYFVWFYLEHGKLFRPEDVHAGNTLAAIEALDAGVTTVVDWSHGLQTVEHADAAADALRSVPGRYVLAYGNIQQPPAEWTATPEFRDFVRRRVTGDDLLGFQLAFDVLGDPAFPEKPAFEVARELGVAVTTHAGVWGATGDDGIRLMYDHGFMTPETIYVHAASLSADSYHRIAATGGSVSVSTESEQSAGQGYPPTWAIRAHGIPVSLSMDTSVWWSGDLFSAMRSTLGADRSREHLEAHAKGETVTHCGLRADQVVEWATRGGARALGRDDLGTVEPGQKADLVLVKNDASPVSFPLLNPFGHIAFQAQRGDVHTVLVDGRVVKHEHRLLGVDLATARRQVERTVEHLRSEMGEEAWQRGMNPDIPATKILDNPYTYTDYRSSSTHSRSTDG</sequence>
<dbReference type="EMBL" id="FNDJ01000017">
    <property type="protein sequence ID" value="SDK62225.1"/>
    <property type="molecule type" value="Genomic_DNA"/>
</dbReference>